<keyword evidence="2" id="KW-1185">Reference proteome</keyword>
<evidence type="ECO:0000313" key="1">
    <source>
        <dbReference type="EMBL" id="KAI8011914.1"/>
    </source>
</evidence>
<sequence>MPSVYRARLTTFEDSEKESEYGYVRKQQGFCFGFVEFEVESAVHFEVEFWLYTYEMPHVTGIKPDLLSWVYNVGDWGKAGGCQKTMILIYFLVESHHKQSRV</sequence>
<accession>A0ACC0HG00</accession>
<dbReference type="Proteomes" id="UP001060215">
    <property type="component" value="Chromosome 5"/>
</dbReference>
<proteinExistence type="predicted"/>
<protein>
    <submittedName>
        <fullName evidence="1">Uncharacterized protein</fullName>
    </submittedName>
</protein>
<organism evidence="1 2">
    <name type="scientific">Camellia lanceoleosa</name>
    <dbReference type="NCBI Taxonomy" id="1840588"/>
    <lineage>
        <taxon>Eukaryota</taxon>
        <taxon>Viridiplantae</taxon>
        <taxon>Streptophyta</taxon>
        <taxon>Embryophyta</taxon>
        <taxon>Tracheophyta</taxon>
        <taxon>Spermatophyta</taxon>
        <taxon>Magnoliopsida</taxon>
        <taxon>eudicotyledons</taxon>
        <taxon>Gunneridae</taxon>
        <taxon>Pentapetalae</taxon>
        <taxon>asterids</taxon>
        <taxon>Ericales</taxon>
        <taxon>Theaceae</taxon>
        <taxon>Camellia</taxon>
    </lineage>
</organism>
<gene>
    <name evidence="1" type="ORF">LOK49_LG06G02621</name>
</gene>
<comment type="caution">
    <text evidence="1">The sequence shown here is derived from an EMBL/GenBank/DDBJ whole genome shotgun (WGS) entry which is preliminary data.</text>
</comment>
<name>A0ACC0HG00_9ERIC</name>
<dbReference type="EMBL" id="CM045762">
    <property type="protein sequence ID" value="KAI8011914.1"/>
    <property type="molecule type" value="Genomic_DNA"/>
</dbReference>
<reference evidence="1 2" key="1">
    <citation type="journal article" date="2022" name="Plant J.">
        <title>Chromosome-level genome of Camellia lanceoleosa provides a valuable resource for understanding genome evolution and self-incompatibility.</title>
        <authorList>
            <person name="Gong W."/>
            <person name="Xiao S."/>
            <person name="Wang L."/>
            <person name="Liao Z."/>
            <person name="Chang Y."/>
            <person name="Mo W."/>
            <person name="Hu G."/>
            <person name="Li W."/>
            <person name="Zhao G."/>
            <person name="Zhu H."/>
            <person name="Hu X."/>
            <person name="Ji K."/>
            <person name="Xiang X."/>
            <person name="Song Q."/>
            <person name="Yuan D."/>
            <person name="Jin S."/>
            <person name="Zhang L."/>
        </authorList>
    </citation>
    <scope>NUCLEOTIDE SEQUENCE [LARGE SCALE GENOMIC DNA]</scope>
    <source>
        <strain evidence="1">SQ_2022a</strain>
    </source>
</reference>
<evidence type="ECO:0000313" key="2">
    <source>
        <dbReference type="Proteomes" id="UP001060215"/>
    </source>
</evidence>